<evidence type="ECO:0000256" key="5">
    <source>
        <dbReference type="ARBA" id="ARBA00022692"/>
    </source>
</evidence>
<keyword evidence="5 9" id="KW-0812">Transmembrane</keyword>
<dbReference type="RefSeq" id="WP_114592861.1">
    <property type="nucleotide sequence ID" value="NZ_CP031165.1"/>
</dbReference>
<feature type="transmembrane region" description="Helical" evidence="9">
    <location>
        <begin position="286"/>
        <end position="308"/>
    </location>
</feature>
<evidence type="ECO:0000256" key="8">
    <source>
        <dbReference type="ARBA" id="ARBA00023136"/>
    </source>
</evidence>
<name>A0A346Y237_9ACTN</name>
<evidence type="ECO:0000256" key="1">
    <source>
        <dbReference type="ARBA" id="ARBA00004651"/>
    </source>
</evidence>
<dbReference type="OrthoDB" id="9810952at2"/>
<dbReference type="Pfam" id="PF02386">
    <property type="entry name" value="TrkH"/>
    <property type="match status" value="1"/>
</dbReference>
<evidence type="ECO:0000256" key="3">
    <source>
        <dbReference type="ARBA" id="ARBA00022448"/>
    </source>
</evidence>
<evidence type="ECO:0000313" key="11">
    <source>
        <dbReference type="Proteomes" id="UP000264006"/>
    </source>
</evidence>
<keyword evidence="4" id="KW-1003">Cell membrane</keyword>
<keyword evidence="3" id="KW-0813">Transport</keyword>
<feature type="transmembrane region" description="Helical" evidence="9">
    <location>
        <begin position="106"/>
        <end position="125"/>
    </location>
</feature>
<feature type="transmembrane region" description="Helical" evidence="9">
    <location>
        <begin position="243"/>
        <end position="266"/>
    </location>
</feature>
<keyword evidence="8 9" id="KW-0472">Membrane</keyword>
<accession>A0A346Y237</accession>
<organism evidence="10 11">
    <name type="scientific">Euzebya pacifica</name>
    <dbReference type="NCBI Taxonomy" id="1608957"/>
    <lineage>
        <taxon>Bacteria</taxon>
        <taxon>Bacillati</taxon>
        <taxon>Actinomycetota</taxon>
        <taxon>Nitriliruptoria</taxon>
        <taxon>Euzebyales</taxon>
    </lineage>
</organism>
<keyword evidence="11" id="KW-1185">Reference proteome</keyword>
<evidence type="ECO:0000256" key="7">
    <source>
        <dbReference type="ARBA" id="ARBA00023065"/>
    </source>
</evidence>
<proteinExistence type="inferred from homology"/>
<protein>
    <submittedName>
        <fullName evidence="10">Potassium uptake protein TrkH</fullName>
    </submittedName>
</protein>
<feature type="transmembrane region" description="Helical" evidence="9">
    <location>
        <begin position="145"/>
        <end position="166"/>
    </location>
</feature>
<feature type="transmembrane region" description="Helical" evidence="9">
    <location>
        <begin position="328"/>
        <end position="354"/>
    </location>
</feature>
<comment type="similarity">
    <text evidence="2">Belongs to the TrkH potassium transport family.</text>
</comment>
<dbReference type="AlphaFoldDB" id="A0A346Y237"/>
<evidence type="ECO:0000256" key="4">
    <source>
        <dbReference type="ARBA" id="ARBA00022475"/>
    </source>
</evidence>
<dbReference type="KEGG" id="euz:DVS28_a3862"/>
<dbReference type="GO" id="GO:0008324">
    <property type="term" value="F:monoatomic cation transmembrane transporter activity"/>
    <property type="evidence" value="ECO:0007669"/>
    <property type="project" value="InterPro"/>
</dbReference>
<dbReference type="PANTHER" id="PTHR32024:SF2">
    <property type="entry name" value="TRK SYSTEM POTASSIUM UPTAKE PROTEIN TRKG-RELATED"/>
    <property type="match status" value="1"/>
</dbReference>
<feature type="transmembrane region" description="Helical" evidence="9">
    <location>
        <begin position="46"/>
        <end position="67"/>
    </location>
</feature>
<feature type="transmembrane region" description="Helical" evidence="9">
    <location>
        <begin position="187"/>
        <end position="209"/>
    </location>
</feature>
<comment type="subcellular location">
    <subcellularLocation>
        <location evidence="1">Cell membrane</location>
        <topology evidence="1">Multi-pass membrane protein</topology>
    </subcellularLocation>
</comment>
<evidence type="ECO:0000256" key="9">
    <source>
        <dbReference type="SAM" id="Phobius"/>
    </source>
</evidence>
<feature type="transmembrane region" description="Helical" evidence="9">
    <location>
        <begin position="418"/>
        <end position="438"/>
    </location>
</feature>
<feature type="transmembrane region" description="Helical" evidence="9">
    <location>
        <begin position="79"/>
        <end position="99"/>
    </location>
</feature>
<feature type="transmembrane region" description="Helical" evidence="9">
    <location>
        <begin position="12"/>
        <end position="39"/>
    </location>
</feature>
<evidence type="ECO:0000313" key="10">
    <source>
        <dbReference type="EMBL" id="AXV08534.1"/>
    </source>
</evidence>
<dbReference type="GO" id="GO:0030001">
    <property type="term" value="P:metal ion transport"/>
    <property type="evidence" value="ECO:0007669"/>
    <property type="project" value="UniProtKB-ARBA"/>
</dbReference>
<dbReference type="InterPro" id="IPR003445">
    <property type="entry name" value="Cat_transpt"/>
</dbReference>
<dbReference type="GO" id="GO:0005886">
    <property type="term" value="C:plasma membrane"/>
    <property type="evidence" value="ECO:0007669"/>
    <property type="project" value="UniProtKB-SubCell"/>
</dbReference>
<reference evidence="10 11" key="1">
    <citation type="submission" date="2018-09" db="EMBL/GenBank/DDBJ databases">
        <title>Complete genome sequence of Euzebya sp. DY32-46 isolated from seawater of Pacific Ocean.</title>
        <authorList>
            <person name="Xu L."/>
            <person name="Wu Y.-H."/>
            <person name="Xu X.-W."/>
        </authorList>
    </citation>
    <scope>NUCLEOTIDE SEQUENCE [LARGE SCALE GENOMIC DNA]</scope>
    <source>
        <strain evidence="10 11">DY32-46</strain>
    </source>
</reference>
<feature type="transmembrane region" description="Helical" evidence="9">
    <location>
        <begin position="478"/>
        <end position="498"/>
    </location>
</feature>
<keyword evidence="7" id="KW-0406">Ion transport</keyword>
<gene>
    <name evidence="10" type="ORF">DVS28_a3862</name>
</gene>
<evidence type="ECO:0000256" key="2">
    <source>
        <dbReference type="ARBA" id="ARBA00009137"/>
    </source>
</evidence>
<evidence type="ECO:0000256" key="6">
    <source>
        <dbReference type="ARBA" id="ARBA00022989"/>
    </source>
</evidence>
<dbReference type="Proteomes" id="UP000264006">
    <property type="component" value="Chromosome"/>
</dbReference>
<dbReference type="PANTHER" id="PTHR32024">
    <property type="entry name" value="TRK SYSTEM POTASSIUM UPTAKE PROTEIN TRKG-RELATED"/>
    <property type="match status" value="1"/>
</dbReference>
<dbReference type="EMBL" id="CP031165">
    <property type="protein sequence ID" value="AXV08534.1"/>
    <property type="molecule type" value="Genomic_DNA"/>
</dbReference>
<keyword evidence="6 9" id="KW-1133">Transmembrane helix</keyword>
<sequence>MTLTLRPDLGDLATIAQLVARVVAVVSLAMLLPALFGLVNGERDAAAVMVFGAALGLLLSGIAELLLPAVDDVSWGEGMVAAGLSWLVAPLVCALPLYASGYFPTFLHAYFDAMSALTCAGLSVLNDLDHLPDALNLWRHLMQFLGGQGIILVVLTFFAGGGGAVGMYAGEAREDKILPNVRRTARFIWRASLVYFVIGGSALTLALIADGMAPGSAAFHATNLFFAAFDTGGFAPRSSSVGYYHSAAVEGVLIVLMVAGALSFALHYRLWQGDAREMRRNLETRVLAISFTLLSTMMFAGLVTELVHEDFVATLRRGLFQMVSAHSGAGFASVPGTLFSSAWGVLAPGALILAMTIGGMSGSTTGGIKAIRLGLVGKQLARVARQVALPRDAVVVSRYHHLTTHVLNPDVARAATMVLLLFGALYLSGTAVGLFYGYPLEESLFESTSAAAGVGLSVGITSPTMPAPLMATYVGQMYLGRLEFISALALMGYVHSMLRGRR</sequence>